<dbReference type="STRING" id="599839.J4I9F9"/>
<name>J4I9F9_9APHY</name>
<dbReference type="EMBL" id="HE797018">
    <property type="protein sequence ID" value="CCM01091.1"/>
    <property type="molecule type" value="Genomic_DNA"/>
</dbReference>
<dbReference type="Proteomes" id="UP000006352">
    <property type="component" value="Unassembled WGS sequence"/>
</dbReference>
<evidence type="ECO:0000313" key="2">
    <source>
        <dbReference type="Proteomes" id="UP000006352"/>
    </source>
</evidence>
<reference evidence="1 2" key="1">
    <citation type="journal article" date="2012" name="Appl. Environ. Microbiol.">
        <title>Short-read sequencing for genomic analysis of the brown rot fungus Fibroporia radiculosa.</title>
        <authorList>
            <person name="Tang J.D."/>
            <person name="Perkins A.D."/>
            <person name="Sonstegard T.S."/>
            <person name="Schroeder S.G."/>
            <person name="Burgess S.C."/>
            <person name="Diehl S.V."/>
        </authorList>
    </citation>
    <scope>NUCLEOTIDE SEQUENCE [LARGE SCALE GENOMIC DNA]</scope>
    <source>
        <strain evidence="1 2">TFFH 294</strain>
    </source>
</reference>
<gene>
    <name evidence="1" type="ORF">FIBRA_03139</name>
</gene>
<accession>J4I9F9</accession>
<proteinExistence type="predicted"/>
<keyword evidence="2" id="KW-1185">Reference proteome</keyword>
<organism evidence="1 2">
    <name type="scientific">Fibroporia radiculosa</name>
    <dbReference type="NCBI Taxonomy" id="599839"/>
    <lineage>
        <taxon>Eukaryota</taxon>
        <taxon>Fungi</taxon>
        <taxon>Dikarya</taxon>
        <taxon>Basidiomycota</taxon>
        <taxon>Agaricomycotina</taxon>
        <taxon>Agaricomycetes</taxon>
        <taxon>Polyporales</taxon>
        <taxon>Fibroporiaceae</taxon>
        <taxon>Fibroporia</taxon>
    </lineage>
</organism>
<dbReference type="OrthoDB" id="3181669at2759"/>
<sequence length="580" mass="65873">MNTTPSSKDIIMNVDGMSPQTLEDEICGYLRIVAKLRRQLNTFAPISRLPPEVLAQVFIHHIDQSLNTLRIENFYKWVQITHVCSHWRIVALAFPRVWSCIWIPISLTWMNEMITRSKSVPLSINAVYLSFGAEADRAELNCVASELMGRLQSLKLRSSPYMHQKFWEQVKEPAPLLQSLILINEADYGGSDASNALNLPILLTPNRAPQLHKLEVHNYPNCWENISYLGSLRDLVLCNEDNEPDTILTTIPMAQLFSELEKLPRLESLTLDRAFHLTTPDILAKSYSLPHIHSLSLGGDLSECTEALSHLTLPPGVSFKLSIHTSGGNVQKFAQVVAEKINPLAAKPLGVLCVHETNDDLHIRAYSREKQQLAEHIRNATTPSDPVNTHEWEWSERQQCVLDLTISGHANMPGMVLCVCKTLPILEISFLFLSGHVVENDEVWLEAFGRLERLTILWVHADWRRTASALPEPLLGRMVSHTDEPGTPYYFPKLRVLKLDGVYFQSLQEHCDEIRGTFFESLLNGLATRSRRGCPVPSLILRKCINLLEDDVNELSQYVKKLSWDKLEQFDDDHDYASSY</sequence>
<dbReference type="InParanoid" id="J4I9F9"/>
<dbReference type="AlphaFoldDB" id="J4I9F9"/>
<evidence type="ECO:0000313" key="1">
    <source>
        <dbReference type="EMBL" id="CCM01091.1"/>
    </source>
</evidence>
<dbReference type="RefSeq" id="XP_012180374.1">
    <property type="nucleotide sequence ID" value="XM_012324984.1"/>
</dbReference>
<dbReference type="GeneID" id="24096002"/>
<dbReference type="HOGENOM" id="CLU_024199_2_2_1"/>
<protein>
    <submittedName>
        <fullName evidence="1">Uncharacterized protein</fullName>
    </submittedName>
</protein>